<keyword evidence="3" id="KW-1185">Reference proteome</keyword>
<dbReference type="InterPro" id="IPR033305">
    <property type="entry name" value="Hydin-like"/>
</dbReference>
<dbReference type="GO" id="GO:0005930">
    <property type="term" value="C:axoneme"/>
    <property type="evidence" value="ECO:0007669"/>
    <property type="project" value="TreeGrafter"/>
</dbReference>
<reference evidence="2 3" key="1">
    <citation type="submission" date="2019-09" db="EMBL/GenBank/DDBJ databases">
        <title>Bird 10,000 Genomes (B10K) Project - Family phase.</title>
        <authorList>
            <person name="Zhang G."/>
        </authorList>
    </citation>
    <scope>NUCLEOTIDE SEQUENCE [LARGE SCALE GENOMIC DNA]</scope>
    <source>
        <strain evidence="2">B10K-CU-031-13</strain>
        <tissue evidence="2">Muscle</tissue>
    </source>
</reference>
<dbReference type="Proteomes" id="UP000540952">
    <property type="component" value="Unassembled WGS sequence"/>
</dbReference>
<organism evidence="2 3">
    <name type="scientific">Tachuris rubrigastra</name>
    <dbReference type="NCBI Taxonomy" id="495162"/>
    <lineage>
        <taxon>Eukaryota</taxon>
        <taxon>Metazoa</taxon>
        <taxon>Chordata</taxon>
        <taxon>Craniata</taxon>
        <taxon>Vertebrata</taxon>
        <taxon>Euteleostomi</taxon>
        <taxon>Archelosauria</taxon>
        <taxon>Archosauria</taxon>
        <taxon>Dinosauria</taxon>
        <taxon>Saurischia</taxon>
        <taxon>Theropoda</taxon>
        <taxon>Coelurosauria</taxon>
        <taxon>Aves</taxon>
        <taxon>Neognathae</taxon>
        <taxon>Neoaves</taxon>
        <taxon>Telluraves</taxon>
        <taxon>Australaves</taxon>
        <taxon>Passeriformes</taxon>
        <taxon>Tyrannidae</taxon>
        <taxon>Tachuris</taxon>
    </lineage>
</organism>
<dbReference type="PANTHER" id="PTHR23053:SF0">
    <property type="entry name" value="HYDROCEPHALUS-INDUCING PROTEIN HOMOLOG"/>
    <property type="match status" value="1"/>
</dbReference>
<name>A0A7K4W3U3_9TYRA</name>
<dbReference type="PANTHER" id="PTHR23053">
    <property type="entry name" value="DLEC1 DELETED IN LUNG AND ESOPHAGEAL CANCER 1"/>
    <property type="match status" value="1"/>
</dbReference>
<protein>
    <submittedName>
        <fullName evidence="2">HYDIN protein</fullName>
    </submittedName>
</protein>
<accession>A0A7K4W3U3</accession>
<dbReference type="AlphaFoldDB" id="A0A7K4W3U3"/>
<evidence type="ECO:0000256" key="1">
    <source>
        <dbReference type="SAM" id="MobiDB-lite"/>
    </source>
</evidence>
<feature type="region of interest" description="Disordered" evidence="1">
    <location>
        <begin position="92"/>
        <end position="142"/>
    </location>
</feature>
<feature type="compositionally biased region" description="Basic and acidic residues" evidence="1">
    <location>
        <begin position="1"/>
        <end position="11"/>
    </location>
</feature>
<proteinExistence type="predicted"/>
<evidence type="ECO:0000313" key="2">
    <source>
        <dbReference type="EMBL" id="NWR29419.1"/>
    </source>
</evidence>
<comment type="caution">
    <text evidence="2">The sequence shown here is derived from an EMBL/GenBank/DDBJ whole genome shotgun (WGS) entry which is preliminary data.</text>
</comment>
<feature type="region of interest" description="Disordered" evidence="1">
    <location>
        <begin position="1"/>
        <end position="57"/>
    </location>
</feature>
<dbReference type="GO" id="GO:1904158">
    <property type="term" value="P:axonemal central apparatus assembly"/>
    <property type="evidence" value="ECO:0007669"/>
    <property type="project" value="TreeGrafter"/>
</dbReference>
<sequence>KKQDKLQEKKTGRSVKFNPPTKEQKQETKISEVQSKGKKPAAKQQQQETKIPEALSKHERILDLRFDIYESSQQKIKHILSTWDRVQGIMNQVQDKSQSSSKHKDEKNSKSVEKPEKKPLKKHGGRKSLQQEGEVAEGSVGSQDNGVPCLDFHITHPEKLFKRILKSKKLPPAKQILDSLGLGPLGPPIPPGVLFSVLRYPEEDRVPAAAEDLRHFILVEPEGAAAEDDVVALQRPSASAFMGWRVHSPPRLICSLAMSEASFLTARLRRFRWIVPAHGEVELKIRFSTTVPGHFDQMMNFEILGSKRLYQLPCSATALYPSISQNPRLVFPRWRKSKEEEEIIFKEYVMSTKQFHFGPLLCGKSRDWYVLPAPK</sequence>
<feature type="compositionally biased region" description="Basic and acidic residues" evidence="1">
    <location>
        <begin position="102"/>
        <end position="118"/>
    </location>
</feature>
<dbReference type="EMBL" id="VZRD01000039">
    <property type="protein sequence ID" value="NWR29419.1"/>
    <property type="molecule type" value="Genomic_DNA"/>
</dbReference>
<feature type="non-terminal residue" evidence="2">
    <location>
        <position position="1"/>
    </location>
</feature>
<gene>
    <name evidence="2" type="primary">Hydin_3</name>
    <name evidence="2" type="ORF">TACRUB_R16043</name>
</gene>
<feature type="non-terminal residue" evidence="2">
    <location>
        <position position="375"/>
    </location>
</feature>
<dbReference type="GO" id="GO:0003341">
    <property type="term" value="P:cilium movement"/>
    <property type="evidence" value="ECO:0007669"/>
    <property type="project" value="TreeGrafter"/>
</dbReference>
<evidence type="ECO:0000313" key="3">
    <source>
        <dbReference type="Proteomes" id="UP000540952"/>
    </source>
</evidence>